<evidence type="ECO:0000256" key="11">
    <source>
        <dbReference type="ARBA" id="ARBA00052407"/>
    </source>
</evidence>
<dbReference type="SUPFAM" id="SSF53901">
    <property type="entry name" value="Thiolase-like"/>
    <property type="match status" value="1"/>
</dbReference>
<dbReference type="Pfam" id="PF08541">
    <property type="entry name" value="ACP_syn_III_C"/>
    <property type="match status" value="1"/>
</dbReference>
<evidence type="ECO:0000256" key="7">
    <source>
        <dbReference type="ARBA" id="ARBA00023160"/>
    </source>
</evidence>
<comment type="catalytic activity">
    <reaction evidence="10">
        <text>malonyl-[ACP] + acetyl-CoA + H(+) = 3-oxobutanoyl-[ACP] + CO2 + CoA</text>
        <dbReference type="Rhea" id="RHEA:12080"/>
        <dbReference type="Rhea" id="RHEA-COMP:9623"/>
        <dbReference type="Rhea" id="RHEA-COMP:9625"/>
        <dbReference type="ChEBI" id="CHEBI:15378"/>
        <dbReference type="ChEBI" id="CHEBI:16526"/>
        <dbReference type="ChEBI" id="CHEBI:57287"/>
        <dbReference type="ChEBI" id="CHEBI:57288"/>
        <dbReference type="ChEBI" id="CHEBI:78449"/>
        <dbReference type="ChEBI" id="CHEBI:78450"/>
        <dbReference type="EC" id="2.3.1.180"/>
    </reaction>
    <physiologicalReaction direction="left-to-right" evidence="10">
        <dbReference type="Rhea" id="RHEA:12081"/>
    </physiologicalReaction>
</comment>
<comment type="function">
    <text evidence="14">Catalyzes the condensation reaction of fatty acid synthesis by the addition to an acyl acceptor of two carbons from malonyl-ACP. Catalyzes the first condensation reaction which initiates fatty acid synthesis and may therefore play a role in governing the total rate of fatty acid production. Possesses both acetoacetyl-ACP synthase and acetyl transacylase activities. Its substrate specificity determines the biosynthesis of branched-chain and/or straight-chain of fatty acids.</text>
</comment>
<evidence type="ECO:0000256" key="10">
    <source>
        <dbReference type="ARBA" id="ARBA00051096"/>
    </source>
</evidence>
<dbReference type="EMBL" id="NIQC01000007">
    <property type="protein sequence ID" value="OWZ84189.1"/>
    <property type="molecule type" value="Genomic_DNA"/>
</dbReference>
<dbReference type="GO" id="GO:0006633">
    <property type="term" value="P:fatty acid biosynthetic process"/>
    <property type="evidence" value="ECO:0007669"/>
    <property type="project" value="UniProtKB-UniRule"/>
</dbReference>
<evidence type="ECO:0000256" key="6">
    <source>
        <dbReference type="ARBA" id="ARBA00023098"/>
    </source>
</evidence>
<dbReference type="GO" id="GO:0033818">
    <property type="term" value="F:beta-ketoacyl-acyl-carrier-protein synthase III activity"/>
    <property type="evidence" value="ECO:0007669"/>
    <property type="project" value="UniProtKB-UniRule"/>
</dbReference>
<evidence type="ECO:0000256" key="14">
    <source>
        <dbReference type="HAMAP-Rule" id="MF_01815"/>
    </source>
</evidence>
<keyword evidence="7 14" id="KW-0275">Fatty acid biosynthesis</keyword>
<keyword evidence="6 14" id="KW-0443">Lipid metabolism</keyword>
<keyword evidence="9 14" id="KW-0012">Acyltransferase</keyword>
<dbReference type="GO" id="GO:0005737">
    <property type="term" value="C:cytoplasm"/>
    <property type="evidence" value="ECO:0007669"/>
    <property type="project" value="UniProtKB-SubCell"/>
</dbReference>
<evidence type="ECO:0000259" key="16">
    <source>
        <dbReference type="Pfam" id="PF08545"/>
    </source>
</evidence>
<comment type="catalytic activity">
    <reaction evidence="13">
        <text>3-methylbutanoyl-CoA + malonyl-[ACP] + H(+) = 5-methyl-3-oxohexanoyl-[ACP] + CO2 + CoA</text>
        <dbReference type="Rhea" id="RHEA:42272"/>
        <dbReference type="Rhea" id="RHEA-COMP:9623"/>
        <dbReference type="Rhea" id="RHEA-COMP:9941"/>
        <dbReference type="ChEBI" id="CHEBI:15378"/>
        <dbReference type="ChEBI" id="CHEBI:16526"/>
        <dbReference type="ChEBI" id="CHEBI:57287"/>
        <dbReference type="ChEBI" id="CHEBI:57345"/>
        <dbReference type="ChEBI" id="CHEBI:78449"/>
        <dbReference type="ChEBI" id="CHEBI:78822"/>
        <dbReference type="EC" id="2.3.1.300"/>
    </reaction>
    <physiologicalReaction direction="left-to-right" evidence="13">
        <dbReference type="Rhea" id="RHEA:42273"/>
    </physiologicalReaction>
</comment>
<dbReference type="InterPro" id="IPR013751">
    <property type="entry name" value="ACP_syn_III_N"/>
</dbReference>
<accession>A0A226C171</accession>
<evidence type="ECO:0000256" key="5">
    <source>
        <dbReference type="ARBA" id="ARBA00022832"/>
    </source>
</evidence>
<keyword evidence="3 14" id="KW-0444">Lipid biosynthesis</keyword>
<dbReference type="HAMAP" id="MF_01815">
    <property type="entry name" value="FabH"/>
    <property type="match status" value="1"/>
</dbReference>
<dbReference type="CDD" id="cd00830">
    <property type="entry name" value="KAS_III"/>
    <property type="match status" value="1"/>
</dbReference>
<dbReference type="UniPathway" id="UPA00094"/>
<name>A0A226C171_9FIRM</name>
<comment type="subunit">
    <text evidence="14">Homodimer.</text>
</comment>
<comment type="catalytic activity">
    <reaction evidence="12">
        <text>2-methylpropanoyl-CoA + malonyl-[ACP] + H(+) = 4-methyl-3-oxopentanoyl-[ACP] + CO2 + CoA</text>
        <dbReference type="Rhea" id="RHEA:42268"/>
        <dbReference type="Rhea" id="RHEA-COMP:9623"/>
        <dbReference type="Rhea" id="RHEA-COMP:9940"/>
        <dbReference type="ChEBI" id="CHEBI:15378"/>
        <dbReference type="ChEBI" id="CHEBI:16526"/>
        <dbReference type="ChEBI" id="CHEBI:57287"/>
        <dbReference type="ChEBI" id="CHEBI:57338"/>
        <dbReference type="ChEBI" id="CHEBI:78449"/>
        <dbReference type="ChEBI" id="CHEBI:78820"/>
        <dbReference type="EC" id="2.3.1.300"/>
    </reaction>
    <physiologicalReaction direction="left-to-right" evidence="12">
        <dbReference type="Rhea" id="RHEA:42269"/>
    </physiologicalReaction>
</comment>
<feature type="active site" evidence="14">
    <location>
        <position position="254"/>
    </location>
</feature>
<gene>
    <name evidence="14" type="primary">fabH</name>
    <name evidence="17" type="ORF">CDO51_04780</name>
</gene>
<dbReference type="Proteomes" id="UP000214588">
    <property type="component" value="Unassembled WGS sequence"/>
</dbReference>
<reference evidence="17 18" key="1">
    <citation type="submission" date="2017-06" db="EMBL/GenBank/DDBJ databases">
        <title>Draft Genome Sequence of Natranaerobius trueperi halophilic, alkalithermophilic bacteria from soda lakes.</title>
        <authorList>
            <person name="Zhao B."/>
        </authorList>
    </citation>
    <scope>NUCLEOTIDE SEQUENCE [LARGE SCALE GENOMIC DNA]</scope>
    <source>
        <strain evidence="17 18">DSM 18760</strain>
    </source>
</reference>
<dbReference type="Gene3D" id="3.40.47.10">
    <property type="match status" value="1"/>
</dbReference>
<comment type="pathway">
    <text evidence="1 14">Lipid metabolism; fatty acid biosynthesis.</text>
</comment>
<dbReference type="EC" id="2.3.1.180" evidence="14"/>
<dbReference type="AlphaFoldDB" id="A0A226C171"/>
<dbReference type="InterPro" id="IPR013747">
    <property type="entry name" value="ACP_syn_III_C"/>
</dbReference>
<keyword evidence="18" id="KW-1185">Reference proteome</keyword>
<feature type="domain" description="Beta-ketoacyl-[acyl-carrier-protein] synthase III N-terminal" evidence="16">
    <location>
        <begin position="107"/>
        <end position="186"/>
    </location>
</feature>
<evidence type="ECO:0000256" key="9">
    <source>
        <dbReference type="ARBA" id="ARBA00023315"/>
    </source>
</evidence>
<proteinExistence type="inferred from homology"/>
<evidence type="ECO:0000256" key="13">
    <source>
        <dbReference type="ARBA" id="ARBA00052985"/>
    </source>
</evidence>
<evidence type="ECO:0000313" key="17">
    <source>
        <dbReference type="EMBL" id="OWZ84189.1"/>
    </source>
</evidence>
<dbReference type="InterPro" id="IPR004655">
    <property type="entry name" value="FabH"/>
</dbReference>
<evidence type="ECO:0000313" key="18">
    <source>
        <dbReference type="Proteomes" id="UP000214588"/>
    </source>
</evidence>
<keyword evidence="8 14" id="KW-0511">Multifunctional enzyme</keyword>
<dbReference type="Pfam" id="PF08545">
    <property type="entry name" value="ACP_syn_III"/>
    <property type="match status" value="1"/>
</dbReference>
<comment type="domain">
    <text evidence="14">The last Arg residue of the ACP-binding site is essential for the weak association between ACP/AcpP and FabH.</text>
</comment>
<comment type="catalytic activity">
    <reaction evidence="11">
        <text>(2S)-2-methylbutanoyl-CoA + malonyl-[ACP] + H(+) = (4S)-4-methyl-3-oxohexanoyl-[ACP] + CO2 + CoA</text>
        <dbReference type="Rhea" id="RHEA:42276"/>
        <dbReference type="Rhea" id="RHEA-COMP:9623"/>
        <dbReference type="Rhea" id="RHEA-COMP:17148"/>
        <dbReference type="ChEBI" id="CHEBI:15378"/>
        <dbReference type="ChEBI" id="CHEBI:16526"/>
        <dbReference type="ChEBI" id="CHEBI:57287"/>
        <dbReference type="ChEBI" id="CHEBI:78449"/>
        <dbReference type="ChEBI" id="CHEBI:88166"/>
        <dbReference type="ChEBI" id="CHEBI:167462"/>
        <dbReference type="EC" id="2.3.1.300"/>
    </reaction>
    <physiologicalReaction direction="left-to-right" evidence="11">
        <dbReference type="Rhea" id="RHEA:42277"/>
    </physiologicalReaction>
</comment>
<evidence type="ECO:0000256" key="3">
    <source>
        <dbReference type="ARBA" id="ARBA00022516"/>
    </source>
</evidence>
<dbReference type="PANTHER" id="PTHR43091">
    <property type="entry name" value="3-OXOACYL-[ACYL-CARRIER-PROTEIN] SYNTHASE"/>
    <property type="match status" value="1"/>
</dbReference>
<dbReference type="FunFam" id="3.40.47.10:FF:000004">
    <property type="entry name" value="3-oxoacyl-[acyl-carrier-protein] synthase 3"/>
    <property type="match status" value="1"/>
</dbReference>
<feature type="active site" evidence="14">
    <location>
        <position position="284"/>
    </location>
</feature>
<comment type="caution">
    <text evidence="17">The sequence shown here is derived from an EMBL/GenBank/DDBJ whole genome shotgun (WGS) entry which is preliminary data.</text>
</comment>
<evidence type="ECO:0000256" key="4">
    <source>
        <dbReference type="ARBA" id="ARBA00022679"/>
    </source>
</evidence>
<protein>
    <recommendedName>
        <fullName evidence="14">Beta-ketoacyl-[acyl-carrier-protein] synthase III</fullName>
        <shortName evidence="14">Beta-ketoacyl-ACP synthase III</shortName>
        <shortName evidence="14">KAS III</shortName>
        <ecNumber evidence="14">2.3.1.180</ecNumber>
    </recommendedName>
    <alternativeName>
        <fullName evidence="14">3-oxoacyl-[acyl-carrier-protein] synthase 3</fullName>
    </alternativeName>
    <alternativeName>
        <fullName evidence="14">3-oxoacyl-[acyl-carrier-protein] synthase III</fullName>
    </alternativeName>
</protein>
<sequence>MGNSKILGTGKSLPSRILTNKDLEQIVETSDDWITTRTGIKERRVAHNDEATSDLSIEAAKIALEKSGITADQLDQIIVATVTPDMAFPSTACLVQKELGAFNANAFDIEAACTGFLYGLVIADQFITLGTHKYTLVIGAETLTKIVDWEDRNTCVLFGDGAGAAVLGPANQGESGILSFDLGADGSKGELLRQPAGGSRMPTNESTVAERQHFIKMSGNEVFKFAVNVIKETTKRSLEKTNLETSDIDVFIPHQANLRIINSAVKRLNLSKEKTFVNLQKYGNMSAASIPVALDEALEEGKIKKDDIIALVGFGGGLTWGSCIVKW</sequence>
<dbReference type="InterPro" id="IPR016039">
    <property type="entry name" value="Thiolase-like"/>
</dbReference>
<comment type="subcellular location">
    <subcellularLocation>
        <location evidence="14">Cytoplasm</location>
    </subcellularLocation>
</comment>
<evidence type="ECO:0000256" key="12">
    <source>
        <dbReference type="ARBA" id="ARBA00052467"/>
    </source>
</evidence>
<dbReference type="RefSeq" id="WP_089023167.1">
    <property type="nucleotide sequence ID" value="NZ_NIQC01000007.1"/>
</dbReference>
<feature type="region of interest" description="ACP-binding" evidence="14">
    <location>
        <begin position="255"/>
        <end position="259"/>
    </location>
</feature>
<organism evidence="17 18">
    <name type="scientific">Natranaerobius trueperi</name>
    <dbReference type="NCBI Taxonomy" id="759412"/>
    <lineage>
        <taxon>Bacteria</taxon>
        <taxon>Bacillati</taxon>
        <taxon>Bacillota</taxon>
        <taxon>Clostridia</taxon>
        <taxon>Natranaerobiales</taxon>
        <taxon>Natranaerobiaceae</taxon>
        <taxon>Natranaerobius</taxon>
    </lineage>
</organism>
<keyword evidence="14" id="KW-0963">Cytoplasm</keyword>
<dbReference type="OrthoDB" id="9815506at2"/>
<dbReference type="PANTHER" id="PTHR43091:SF1">
    <property type="entry name" value="BETA-KETOACYL-[ACYL-CARRIER-PROTEIN] SYNTHASE III, CHLOROPLASTIC"/>
    <property type="match status" value="1"/>
</dbReference>
<evidence type="ECO:0000256" key="1">
    <source>
        <dbReference type="ARBA" id="ARBA00005194"/>
    </source>
</evidence>
<keyword evidence="4 14" id="KW-0808">Transferase</keyword>
<dbReference type="NCBIfam" id="NF006829">
    <property type="entry name" value="PRK09352.1"/>
    <property type="match status" value="1"/>
</dbReference>
<evidence type="ECO:0000256" key="8">
    <source>
        <dbReference type="ARBA" id="ARBA00023268"/>
    </source>
</evidence>
<keyword evidence="5 14" id="KW-0276">Fatty acid metabolism</keyword>
<comment type="similarity">
    <text evidence="2 14">Belongs to the thiolase-like superfamily. FabH family.</text>
</comment>
<dbReference type="GO" id="GO:0004315">
    <property type="term" value="F:3-oxoacyl-[acyl-carrier-protein] synthase activity"/>
    <property type="evidence" value="ECO:0007669"/>
    <property type="project" value="InterPro"/>
</dbReference>
<feature type="active site" evidence="14">
    <location>
        <position position="113"/>
    </location>
</feature>
<dbReference type="NCBIfam" id="TIGR00747">
    <property type="entry name" value="fabH"/>
    <property type="match status" value="1"/>
</dbReference>
<evidence type="ECO:0000256" key="2">
    <source>
        <dbReference type="ARBA" id="ARBA00008642"/>
    </source>
</evidence>
<evidence type="ECO:0000259" key="15">
    <source>
        <dbReference type="Pfam" id="PF08541"/>
    </source>
</evidence>
<feature type="domain" description="Beta-ketoacyl-[acyl-carrier-protein] synthase III C-terminal" evidence="15">
    <location>
        <begin position="238"/>
        <end position="327"/>
    </location>
</feature>